<keyword evidence="2 4" id="KW-0808">Transferase</keyword>
<evidence type="ECO:0000256" key="3">
    <source>
        <dbReference type="ARBA" id="ARBA00043995"/>
    </source>
</evidence>
<dbReference type="FunFam" id="3.40.50.2000:FF:000023">
    <property type="entry name" value="ADP-heptose--LPS heptosyltransferase II"/>
    <property type="match status" value="1"/>
</dbReference>
<evidence type="ECO:0000313" key="4">
    <source>
        <dbReference type="EMBL" id="CCO59657.1"/>
    </source>
</evidence>
<dbReference type="STRING" id="28173.VIBNI_A3691"/>
<protein>
    <submittedName>
        <fullName evidence="4">Putative ADP-heptose:LPS heptosyltransferase</fullName>
    </submittedName>
</protein>
<dbReference type="SUPFAM" id="SSF53756">
    <property type="entry name" value="UDP-Glycosyltransferase/glycogen phosphorylase"/>
    <property type="match status" value="1"/>
</dbReference>
<evidence type="ECO:0000256" key="2">
    <source>
        <dbReference type="ARBA" id="ARBA00022679"/>
    </source>
</evidence>
<comment type="similarity">
    <text evidence="3">Belongs to the glycosyltransferase 9 family.</text>
</comment>
<dbReference type="Pfam" id="PF01075">
    <property type="entry name" value="Glyco_transf_9"/>
    <property type="match status" value="1"/>
</dbReference>
<dbReference type="KEGG" id="vni:VIBNI_A3691"/>
<evidence type="ECO:0000313" key="5">
    <source>
        <dbReference type="Proteomes" id="UP000016895"/>
    </source>
</evidence>
<sequence>MPLFASPPDSICVLRLSAIGDVCNTIAAVQAIQAQWPETRITWITGKLEAQLLQSIEGIEVIVFDKNLGWRGYTSVWRQLKGRRFDALLHMQYAMRASVVTLGIRAKYKLGFDKVRSQDAQHWFTNVRVPSPEKMHVLDGLLAFNTCLGLSTQSPTWFLKYDNRAKAWAKKYLSTNVRNLIVVPGASKSYKNWTVAGYVELIEYVQRKGWNVILAGSPSTIEEKLAANIVKKHDGRVVNLVGKSSLMEMLSLLDQSDLVVAPDTGPVHMANAMNTPVIGLYAHHNPARTGPYLFQNYVVSVWEQEIETETGKKVDALPWRSRVKNKNAMQNISSTQVIEMFDRVCREKQL</sequence>
<keyword evidence="1" id="KW-0328">Glycosyltransferase</keyword>
<dbReference type="EMBL" id="FO203526">
    <property type="protein sequence ID" value="CCO59657.1"/>
    <property type="molecule type" value="Genomic_DNA"/>
</dbReference>
<evidence type="ECO:0000256" key="1">
    <source>
        <dbReference type="ARBA" id="ARBA00022676"/>
    </source>
</evidence>
<dbReference type="GO" id="GO:0008713">
    <property type="term" value="F:ADP-heptose-lipopolysaccharide heptosyltransferase activity"/>
    <property type="evidence" value="ECO:0007669"/>
    <property type="project" value="TreeGrafter"/>
</dbReference>
<dbReference type="CDD" id="cd03789">
    <property type="entry name" value="GT9_LPS_heptosyltransferase"/>
    <property type="match status" value="1"/>
</dbReference>
<dbReference type="PATRIC" id="fig|1260221.3.peg.3504"/>
<dbReference type="GO" id="GO:0005829">
    <property type="term" value="C:cytosol"/>
    <property type="evidence" value="ECO:0007669"/>
    <property type="project" value="TreeGrafter"/>
</dbReference>
<dbReference type="PANTHER" id="PTHR30160">
    <property type="entry name" value="TETRAACYLDISACCHARIDE 4'-KINASE-RELATED"/>
    <property type="match status" value="1"/>
</dbReference>
<proteinExistence type="inferred from homology"/>
<reference evidence="4 5" key="1">
    <citation type="journal article" date="2013" name="ISME J.">
        <title>Comparative genomics of pathogenic lineages of Vibrio nigripulchritudo identifies virulence-associated traits.</title>
        <authorList>
            <person name="Goudenege D."/>
            <person name="Labreuche Y."/>
            <person name="Krin E."/>
            <person name="Ansquer D."/>
            <person name="Mangenot S."/>
            <person name="Calteau A."/>
            <person name="Medigue C."/>
            <person name="Mazel D."/>
            <person name="Polz M.F."/>
            <person name="Le Roux F."/>
        </authorList>
    </citation>
    <scope>NUCLEOTIDE SEQUENCE [LARGE SCALE GENOMIC DNA]</scope>
    <source>
        <strain evidence="5">SnF1</strain>
    </source>
</reference>
<dbReference type="FunFam" id="3.40.50.2000:FF:000164">
    <property type="entry name" value="Lipopolysaccharide heptosyltransferase I"/>
    <property type="match status" value="1"/>
</dbReference>
<dbReference type="Proteomes" id="UP000016895">
    <property type="component" value="Chromosome 1"/>
</dbReference>
<accession>U4KAC4</accession>
<keyword evidence="5" id="KW-1185">Reference proteome</keyword>
<dbReference type="GO" id="GO:0009244">
    <property type="term" value="P:lipopolysaccharide core region biosynthetic process"/>
    <property type="evidence" value="ECO:0007669"/>
    <property type="project" value="TreeGrafter"/>
</dbReference>
<dbReference type="Gene3D" id="3.40.50.2000">
    <property type="entry name" value="Glycogen Phosphorylase B"/>
    <property type="match status" value="2"/>
</dbReference>
<dbReference type="InterPro" id="IPR002201">
    <property type="entry name" value="Glyco_trans_9"/>
</dbReference>
<dbReference type="InterPro" id="IPR051199">
    <property type="entry name" value="LPS_LOS_Heptosyltrfase"/>
</dbReference>
<dbReference type="AlphaFoldDB" id="U4KAC4"/>
<organism evidence="4 5">
    <name type="scientific">Vibrio nigripulchritudo</name>
    <dbReference type="NCBI Taxonomy" id="28173"/>
    <lineage>
        <taxon>Bacteria</taxon>
        <taxon>Pseudomonadati</taxon>
        <taxon>Pseudomonadota</taxon>
        <taxon>Gammaproteobacteria</taxon>
        <taxon>Vibrionales</taxon>
        <taxon>Vibrionaceae</taxon>
        <taxon>Vibrio</taxon>
    </lineage>
</organism>
<dbReference type="OrthoDB" id="9781892at2"/>
<dbReference type="RefSeq" id="WP_022552047.1">
    <property type="nucleotide sequence ID" value="NC_022528.1"/>
</dbReference>
<dbReference type="PANTHER" id="PTHR30160:SF21">
    <property type="entry name" value="LIPOPOLYSACCHARIDE CORE HEPTOSYLTRANSFERASE OPSX"/>
    <property type="match status" value="1"/>
</dbReference>
<name>U4KAC4_9VIBR</name>
<gene>
    <name evidence="4" type="ORF">VIBNI_A3691</name>
</gene>